<name>A0A2W4US93_9CYAN</name>
<gene>
    <name evidence="2" type="ORF">DCF25_03505</name>
</gene>
<dbReference type="AlphaFoldDB" id="A0A2W4US93"/>
<feature type="domain" description="Serine aminopeptidase S33" evidence="1">
    <location>
        <begin position="63"/>
        <end position="123"/>
    </location>
</feature>
<reference evidence="3" key="1">
    <citation type="submission" date="2018-04" db="EMBL/GenBank/DDBJ databases">
        <authorList>
            <person name="Cornet L."/>
        </authorList>
    </citation>
    <scope>NUCLEOTIDE SEQUENCE [LARGE SCALE GENOMIC DNA]</scope>
</reference>
<proteinExistence type="predicted"/>
<evidence type="ECO:0000259" key="1">
    <source>
        <dbReference type="Pfam" id="PF12146"/>
    </source>
</evidence>
<dbReference type="Pfam" id="PF12146">
    <property type="entry name" value="Hydrolase_4"/>
    <property type="match status" value="1"/>
</dbReference>
<protein>
    <submittedName>
        <fullName evidence="2">Lysophospholipase</fullName>
    </submittedName>
</protein>
<dbReference type="SUPFAM" id="SSF53474">
    <property type="entry name" value="alpha/beta-Hydrolases"/>
    <property type="match status" value="1"/>
</dbReference>
<comment type="caution">
    <text evidence="2">The sequence shown here is derived from an EMBL/GenBank/DDBJ whole genome shotgun (WGS) entry which is preliminary data.</text>
</comment>
<reference evidence="2 3" key="2">
    <citation type="submission" date="2018-06" db="EMBL/GenBank/DDBJ databases">
        <title>Metagenomic assembly of (sub)arctic Cyanobacteria and their associated microbiome from non-axenic cultures.</title>
        <authorList>
            <person name="Baurain D."/>
        </authorList>
    </citation>
    <scope>NUCLEOTIDE SEQUENCE [LARGE SCALE GENOMIC DNA]</scope>
    <source>
        <strain evidence="2">ULC129bin1</strain>
    </source>
</reference>
<dbReference type="InterPro" id="IPR022742">
    <property type="entry name" value="Hydrolase_4"/>
</dbReference>
<accession>A0A2W4US93</accession>
<dbReference type="Proteomes" id="UP000249354">
    <property type="component" value="Unassembled WGS sequence"/>
</dbReference>
<dbReference type="PANTHER" id="PTHR37946:SF1">
    <property type="entry name" value="SLL1969 PROTEIN"/>
    <property type="match status" value="1"/>
</dbReference>
<sequence>MDQLDGQIHSNDAQPDYILYAQHGWADVDRGIGSLAQQVASPRARVVVPNLGFVNTWIRMEPLIARVEAIATQTQAEYPDTPMRIVGHSMGGLIWLEVLERHPEWWPLVESLVLVGAPVGGADLSRMVDPMGWGIGIARDLGKNRRALAEKIAAQVPTLIIAADYFQGSDGVVPVECTKFNQASYVEVGGIRHDQMKRHPAVADVIQAFWQHESHLCIPMPVETYSHRVIQQLQAIPGMTDARYRGFDKSDLWSLLPRGLGLRTRQNKAGIHHVYLANDRQDCLFSGYVGWPNTQDLYDALCRLRCNESLL</sequence>
<dbReference type="InterPro" id="IPR029058">
    <property type="entry name" value="AB_hydrolase_fold"/>
</dbReference>
<organism evidence="2 3">
    <name type="scientific">Leptolyngbya foveolarum</name>
    <dbReference type="NCBI Taxonomy" id="47253"/>
    <lineage>
        <taxon>Bacteria</taxon>
        <taxon>Bacillati</taxon>
        <taxon>Cyanobacteriota</taxon>
        <taxon>Cyanophyceae</taxon>
        <taxon>Leptolyngbyales</taxon>
        <taxon>Leptolyngbyaceae</taxon>
        <taxon>Leptolyngbya group</taxon>
        <taxon>Leptolyngbya</taxon>
    </lineage>
</organism>
<dbReference type="PANTHER" id="PTHR37946">
    <property type="entry name" value="SLL1969 PROTEIN"/>
    <property type="match status" value="1"/>
</dbReference>
<evidence type="ECO:0000313" key="3">
    <source>
        <dbReference type="Proteomes" id="UP000249354"/>
    </source>
</evidence>
<dbReference type="Gene3D" id="3.40.50.1820">
    <property type="entry name" value="alpha/beta hydrolase"/>
    <property type="match status" value="1"/>
</dbReference>
<dbReference type="EMBL" id="QBMC01000013">
    <property type="protein sequence ID" value="PZO22180.1"/>
    <property type="molecule type" value="Genomic_DNA"/>
</dbReference>
<evidence type="ECO:0000313" key="2">
    <source>
        <dbReference type="EMBL" id="PZO22180.1"/>
    </source>
</evidence>